<dbReference type="EMBL" id="AEWV01000020">
    <property type="protein sequence ID" value="EGC17389.1"/>
    <property type="molecule type" value="Genomic_DNA"/>
</dbReference>
<comment type="pathway">
    <text evidence="3 7">Carbohydrate degradation; pentose phosphate pathway; D-ribulose 5-phosphate from D-glucose 6-phosphate (oxidative stage): step 2/3.</text>
</comment>
<dbReference type="Proteomes" id="UP000004088">
    <property type="component" value="Unassembled WGS sequence"/>
</dbReference>
<evidence type="ECO:0000256" key="3">
    <source>
        <dbReference type="ARBA" id="ARBA00004961"/>
    </source>
</evidence>
<dbReference type="HOGENOM" id="CLU_053947_2_1_4"/>
<keyword evidence="7 9" id="KW-0378">Hydrolase</keyword>
<sequence>MSIQRPIMMPQFTQTASAADSAAQLARSVAQDLRSVLAQKEHAVLAVSGGKSPIAFFQALNTEDLDWQRVRITLADERIVPVQHADSNTQLVRQHLLQNQAAQAQWLPMIDDNATESSLHNIEQAVTFALQHYQQPDVLVLGMGADGHTASIFPQAPQFADAISPDYPQPLLHTTPVTAPHERISMTLAAIERTPSVYLSIAGAEKLAVYRQAEQGRNPQFPISYVLTSAEVSVHVFYHP</sequence>
<evidence type="ECO:0000313" key="9">
    <source>
        <dbReference type="EMBL" id="EGC17389.1"/>
    </source>
</evidence>
<dbReference type="PANTHER" id="PTHR11054:SF0">
    <property type="entry name" value="6-PHOSPHOGLUCONOLACTONASE"/>
    <property type="match status" value="1"/>
</dbReference>
<evidence type="ECO:0000256" key="6">
    <source>
        <dbReference type="ARBA" id="ARBA00020337"/>
    </source>
</evidence>
<comment type="function">
    <text evidence="2 7">Hydrolysis of 6-phosphogluconolactone to 6-phosphogluconate.</text>
</comment>
<gene>
    <name evidence="7 9" type="primary">pgl</name>
    <name evidence="9" type="ORF">HMPREF9098_1216</name>
</gene>
<comment type="caution">
    <text evidence="9">The sequence shown here is derived from an EMBL/GenBank/DDBJ whole genome shotgun (WGS) entry which is preliminary data.</text>
</comment>
<protein>
    <recommendedName>
        <fullName evidence="6 7">6-phosphogluconolactonase</fullName>
        <shortName evidence="7">6PGL</shortName>
        <ecNumber evidence="5 7">3.1.1.31</ecNumber>
    </recommendedName>
</protein>
<evidence type="ECO:0000256" key="5">
    <source>
        <dbReference type="ARBA" id="ARBA00013198"/>
    </source>
</evidence>
<evidence type="ECO:0000256" key="1">
    <source>
        <dbReference type="ARBA" id="ARBA00000832"/>
    </source>
</evidence>
<comment type="catalytic activity">
    <reaction evidence="1 7">
        <text>6-phospho-D-glucono-1,5-lactone + H2O = 6-phospho-D-gluconate + H(+)</text>
        <dbReference type="Rhea" id="RHEA:12556"/>
        <dbReference type="ChEBI" id="CHEBI:15377"/>
        <dbReference type="ChEBI" id="CHEBI:15378"/>
        <dbReference type="ChEBI" id="CHEBI:57955"/>
        <dbReference type="ChEBI" id="CHEBI:58759"/>
        <dbReference type="EC" id="3.1.1.31"/>
    </reaction>
</comment>
<dbReference type="AlphaFoldDB" id="F0EZD2"/>
<dbReference type="GO" id="GO:0005975">
    <property type="term" value="P:carbohydrate metabolic process"/>
    <property type="evidence" value="ECO:0007669"/>
    <property type="project" value="UniProtKB-UniRule"/>
</dbReference>
<dbReference type="InterPro" id="IPR006148">
    <property type="entry name" value="Glc/Gal-6P_isomerase"/>
</dbReference>
<feature type="domain" description="Glucosamine/galactosamine-6-phosphate isomerase" evidence="8">
    <location>
        <begin position="17"/>
        <end position="228"/>
    </location>
</feature>
<dbReference type="PANTHER" id="PTHR11054">
    <property type="entry name" value="6-PHOSPHOGLUCONOLACTONASE"/>
    <property type="match status" value="1"/>
</dbReference>
<dbReference type="GO" id="GO:0017057">
    <property type="term" value="F:6-phosphogluconolactonase activity"/>
    <property type="evidence" value="ECO:0007669"/>
    <property type="project" value="UniProtKB-UniRule"/>
</dbReference>
<proteinExistence type="inferred from homology"/>
<dbReference type="SUPFAM" id="SSF100950">
    <property type="entry name" value="NagB/RpiA/CoA transferase-like"/>
    <property type="match status" value="1"/>
</dbReference>
<dbReference type="InterPro" id="IPR005900">
    <property type="entry name" value="6-phosphogluconolactonase_DevB"/>
</dbReference>
<dbReference type="NCBIfam" id="TIGR01198">
    <property type="entry name" value="pgl"/>
    <property type="match status" value="1"/>
</dbReference>
<dbReference type="STRING" id="888741.HMPREF9098_1216"/>
<name>F0EZD2_9NEIS</name>
<dbReference type="InterPro" id="IPR039104">
    <property type="entry name" value="6PGL"/>
</dbReference>
<dbReference type="EC" id="3.1.1.31" evidence="5 7"/>
<dbReference type="CDD" id="cd01400">
    <property type="entry name" value="6PGL"/>
    <property type="match status" value="1"/>
</dbReference>
<organism evidence="9 10">
    <name type="scientific">Kingella denitrificans ATCC 33394</name>
    <dbReference type="NCBI Taxonomy" id="888741"/>
    <lineage>
        <taxon>Bacteria</taxon>
        <taxon>Pseudomonadati</taxon>
        <taxon>Pseudomonadota</taxon>
        <taxon>Betaproteobacteria</taxon>
        <taxon>Neisseriales</taxon>
        <taxon>Neisseriaceae</taxon>
        <taxon>Kingella</taxon>
    </lineage>
</organism>
<evidence type="ECO:0000256" key="2">
    <source>
        <dbReference type="ARBA" id="ARBA00002681"/>
    </source>
</evidence>
<dbReference type="UniPathway" id="UPA00115">
    <property type="reaction ID" value="UER00409"/>
</dbReference>
<dbReference type="GO" id="GO:0006098">
    <property type="term" value="P:pentose-phosphate shunt"/>
    <property type="evidence" value="ECO:0007669"/>
    <property type="project" value="UniProtKB-UniPathway"/>
</dbReference>
<dbReference type="Gene3D" id="3.40.50.1360">
    <property type="match status" value="1"/>
</dbReference>
<evidence type="ECO:0000256" key="7">
    <source>
        <dbReference type="RuleBase" id="RU365095"/>
    </source>
</evidence>
<dbReference type="Pfam" id="PF01182">
    <property type="entry name" value="Glucosamine_iso"/>
    <property type="match status" value="1"/>
</dbReference>
<reference evidence="9 10" key="1">
    <citation type="submission" date="2011-01" db="EMBL/GenBank/DDBJ databases">
        <authorList>
            <person name="Muzny D."/>
            <person name="Qin X."/>
            <person name="Deng J."/>
            <person name="Jiang H."/>
            <person name="Liu Y."/>
            <person name="Qu J."/>
            <person name="Song X.-Z."/>
            <person name="Zhang L."/>
            <person name="Thornton R."/>
            <person name="Coyle M."/>
            <person name="Francisco L."/>
            <person name="Jackson L."/>
            <person name="Javaid M."/>
            <person name="Korchina V."/>
            <person name="Kovar C."/>
            <person name="Mata R."/>
            <person name="Mathew T."/>
            <person name="Ngo R."/>
            <person name="Nguyen L."/>
            <person name="Nguyen N."/>
            <person name="Okwuonu G."/>
            <person name="Ongeri F."/>
            <person name="Pham C."/>
            <person name="Simmons D."/>
            <person name="Wilczek-Boney K."/>
            <person name="Hale W."/>
            <person name="Jakkamsetti A."/>
            <person name="Pham P."/>
            <person name="Ruth R."/>
            <person name="San Lucas F."/>
            <person name="Warren J."/>
            <person name="Zhang J."/>
            <person name="Zhao Z."/>
            <person name="Zhou C."/>
            <person name="Zhu D."/>
            <person name="Lee S."/>
            <person name="Bess C."/>
            <person name="Blankenburg K."/>
            <person name="Forbes L."/>
            <person name="Fu Q."/>
            <person name="Gubbala S."/>
            <person name="Hirani K."/>
            <person name="Jayaseelan J.C."/>
            <person name="Lara F."/>
            <person name="Munidasa M."/>
            <person name="Palculict T."/>
            <person name="Patil S."/>
            <person name="Pu L.-L."/>
            <person name="Saada N."/>
            <person name="Tang L."/>
            <person name="Weissenberger G."/>
            <person name="Zhu Y."/>
            <person name="Hemphill L."/>
            <person name="Shang Y."/>
            <person name="Youmans B."/>
            <person name="Ayvaz T."/>
            <person name="Ross M."/>
            <person name="Santibanez J."/>
            <person name="Aqrawi P."/>
            <person name="Gross S."/>
            <person name="Joshi V."/>
            <person name="Fowler G."/>
            <person name="Nazareth L."/>
            <person name="Reid J."/>
            <person name="Worley K."/>
            <person name="Petrosino J."/>
            <person name="Highlander S."/>
            <person name="Gibbs R."/>
        </authorList>
    </citation>
    <scope>NUCLEOTIDE SEQUENCE [LARGE SCALE GENOMIC DNA]</scope>
    <source>
        <strain evidence="9 10">ATCC 33394</strain>
    </source>
</reference>
<evidence type="ECO:0000259" key="8">
    <source>
        <dbReference type="Pfam" id="PF01182"/>
    </source>
</evidence>
<dbReference type="InterPro" id="IPR037171">
    <property type="entry name" value="NagB/RpiA_transferase-like"/>
</dbReference>
<accession>F0EZD2</accession>
<evidence type="ECO:0000256" key="4">
    <source>
        <dbReference type="ARBA" id="ARBA00010662"/>
    </source>
</evidence>
<comment type="similarity">
    <text evidence="4 7">Belongs to the glucosamine/galactosamine-6-phosphate isomerase family. 6-phosphogluconolactonase subfamily.</text>
</comment>
<evidence type="ECO:0000313" key="10">
    <source>
        <dbReference type="Proteomes" id="UP000004088"/>
    </source>
</evidence>
<keyword evidence="10" id="KW-1185">Reference proteome</keyword>